<evidence type="ECO:0000313" key="5">
    <source>
        <dbReference type="Proteomes" id="UP000591131"/>
    </source>
</evidence>
<dbReference type="SUPFAM" id="SSF50965">
    <property type="entry name" value="Galactose oxidase, central domain"/>
    <property type="match status" value="1"/>
</dbReference>
<dbReference type="InterPro" id="IPR002083">
    <property type="entry name" value="MATH/TRAF_dom"/>
</dbReference>
<dbReference type="InterPro" id="IPR050804">
    <property type="entry name" value="MCC"/>
</dbReference>
<feature type="compositionally biased region" description="Basic and acidic residues" evidence="2">
    <location>
        <begin position="1189"/>
        <end position="1199"/>
    </location>
</feature>
<organism evidence="4 5">
    <name type="scientific">Perkinsus chesapeaki</name>
    <name type="common">Clam parasite</name>
    <name type="synonym">Perkinsus andrewsi</name>
    <dbReference type="NCBI Taxonomy" id="330153"/>
    <lineage>
        <taxon>Eukaryota</taxon>
        <taxon>Sar</taxon>
        <taxon>Alveolata</taxon>
        <taxon>Perkinsozoa</taxon>
        <taxon>Perkinsea</taxon>
        <taxon>Perkinsida</taxon>
        <taxon>Perkinsidae</taxon>
        <taxon>Perkinsus</taxon>
    </lineage>
</organism>
<dbReference type="Pfam" id="PF00024">
    <property type="entry name" value="PAN_1"/>
    <property type="match status" value="1"/>
</dbReference>
<dbReference type="InterPro" id="IPR015915">
    <property type="entry name" value="Kelch-typ_b-propeller"/>
</dbReference>
<dbReference type="Pfam" id="PF22486">
    <property type="entry name" value="MATH_2"/>
    <property type="match status" value="2"/>
</dbReference>
<feature type="region of interest" description="Disordered" evidence="2">
    <location>
        <begin position="1496"/>
        <end position="1537"/>
    </location>
</feature>
<dbReference type="Pfam" id="PF00917">
    <property type="entry name" value="MATH"/>
    <property type="match status" value="1"/>
</dbReference>
<reference evidence="4 5" key="1">
    <citation type="submission" date="2020-04" db="EMBL/GenBank/DDBJ databases">
        <title>Perkinsus chesapeaki whole genome sequence.</title>
        <authorList>
            <person name="Bogema D.R."/>
        </authorList>
    </citation>
    <scope>NUCLEOTIDE SEQUENCE [LARGE SCALE GENOMIC DNA]</scope>
    <source>
        <strain evidence="4">ATCC PRA-425</strain>
    </source>
</reference>
<evidence type="ECO:0000259" key="3">
    <source>
        <dbReference type="PROSITE" id="PS50144"/>
    </source>
</evidence>
<evidence type="ECO:0000256" key="1">
    <source>
        <dbReference type="ARBA" id="ARBA00023054"/>
    </source>
</evidence>
<keyword evidence="5" id="KW-1185">Reference proteome</keyword>
<evidence type="ECO:0000313" key="4">
    <source>
        <dbReference type="EMBL" id="KAF4677875.1"/>
    </source>
</evidence>
<feature type="compositionally biased region" description="Basic and acidic residues" evidence="2">
    <location>
        <begin position="1519"/>
        <end position="1537"/>
    </location>
</feature>
<gene>
    <name evidence="4" type="ORF">FOL47_008940</name>
</gene>
<evidence type="ECO:0000256" key="2">
    <source>
        <dbReference type="SAM" id="MobiDB-lite"/>
    </source>
</evidence>
<dbReference type="InterPro" id="IPR003609">
    <property type="entry name" value="Pan_app"/>
</dbReference>
<feature type="region of interest" description="Disordered" evidence="2">
    <location>
        <begin position="1185"/>
        <end position="1208"/>
    </location>
</feature>
<feature type="domain" description="MATH" evidence="3">
    <location>
        <begin position="1362"/>
        <end position="1491"/>
    </location>
</feature>
<dbReference type="PANTHER" id="PTHR46236">
    <property type="entry name" value="TRAF-LIKE SUPERFAMILY PROTEIN"/>
    <property type="match status" value="1"/>
</dbReference>
<dbReference type="OrthoDB" id="444255at2759"/>
<dbReference type="PANTHER" id="PTHR46236:SF36">
    <property type="entry name" value="MATH (MEPRIN AND TRAF-C-LIKE) DOMAIN PROTEIN"/>
    <property type="match status" value="1"/>
</dbReference>
<protein>
    <recommendedName>
        <fullName evidence="3">MATH domain-containing protein</fullName>
    </recommendedName>
</protein>
<dbReference type="SUPFAM" id="SSF57414">
    <property type="entry name" value="Hairpin loop containing domain-like"/>
    <property type="match status" value="1"/>
</dbReference>
<dbReference type="SUPFAM" id="SSF49599">
    <property type="entry name" value="TRAF domain-like"/>
    <property type="match status" value="4"/>
</dbReference>
<name>A0A7J6N207_PERCH</name>
<comment type="caution">
    <text evidence="4">The sequence shown here is derived from an EMBL/GenBank/DDBJ whole genome shotgun (WGS) entry which is preliminary data.</text>
</comment>
<dbReference type="Gene3D" id="2.60.210.10">
    <property type="entry name" value="Apoptosis, Tumor Necrosis Factor Receptor Associated Protein 2, Chain A"/>
    <property type="match status" value="4"/>
</dbReference>
<sequence>MSDQRSGRAQGEPRSVEWWVQPRLSEQERLYMLLSSLIIGGKEVLKTLRFLGSSDLVDALTARQPEPQPLVWTPRAPAIERCNRCGELKYLAISIVWARNLHYDGITRLPVDGFSSRRSDLVSENDKDDELDRLIPLPIVFRYVPLGAHCEVWQDLLNRFTESLKECADRCAHNILCRSGNYDVRSQRCQLSSMSCTAHIHYNQGKLSNVALFTADDDSLFSWECSADPLDWCRMSYSSNEWSPRAGHSLVVMGERLLLVGGHGVVNSSFTEAYMSREVNIGGDLGSSVALRDVPLGRLDDIWQFDTSMRKWRQLPVEGLSSGRSYHQVLAQEDRIEIYGGLTDLGNATHLACNLRKQGALKCITRSAPAEVSGRHCHGVLLQPFGDLAVFGGRSASGQLLCDVWFRNLDNTWRKGEHTLPFEGCIGTVVASNQVAILGIDSRVFCPTDRYLNWHQCSPLPFRLDHSKPVLVSLGLGAWIAVVGYSSIYSLDLAEPTPKWYRSVTFPSGTRLSAGATVFHGRLWITGGVTEEGYYDMSTWTIGVKQLIDSAEMLQQSVTPPARVFFPGFQAILDGHLSELLLTALLGVALVTGGWSQFLQTTVLVILLNLYIHQRMESIFNERQRTPEDTLKAIYENQIQASLAAGVSNLPLSSEPLSMTSTADLLCRTPPCSRHGSCKDSYKDRVQNVISDTMSSSGVLCCSDLQHQILRDILDVLNSLTISYTPIYGTLLGAVREKDHLPHTRDIDLVVSAANWSSIALELARRSSGGGRRRYITALDEWEPKVLRICADYSGWDPVWFSAVDSRDDTVSVYLDMYILRSSAPVWFLVEPLRRMYGVGTVALRELNLTAVAFPLECLEKLFGMDWTEPVVALEDQGECLCTAMTSLVTQSHSVFVTNAASNPLSLIEQSLLGSKFFVMVFLLPPQAMEGVLTAEFQVPASAKETMVSPVMTTESFNFRVEVRQSNNSEDYLGVFLHFEEKKGSYKAFPLGRDVKMEVHILNHQDASRPIVKSFCRKVYPSLIWGWPKFVEREALADKKIWLDQQDNIIFQIRASVVEEDPNRLNLNEHEVRFDGREEYGIGDEFKSPPTWKGNYKFQVAVYPGGISTNPKQQPFLAAYIHLLDRLDTGEDCGVQLKMKALNHKDFKQSIKWTAIHTFDTLRSSWGCPELIPLEALRKEGSGWLNEDQEIKPKNDQRPKSGGKRARVGVLRRSNSSVRSAIHDRLALILVLVLWSFRCGFDGTSRSERDIEVHVKLKGAPFSKAGYLAAYVYFEEKKGSVNVFPLGSKVKYSIELVNHTDQSRSIAKEFSRFVYPGLSNGWRRFAHRSELSKKNDWLDEQGKLVFRATASVVKEDPDPLKPNEHEVRFNGREEYDIGDEFKSPPTWKGNYKFQVVVYPGGADTRKSTRSVAAYLHLLGQRGNKSLGILKLKIKLINHKNKAKSIRWTSIHTFNNEDRTWGCPALIPIDQLRNETLGWINDSGEAVLRVSVSASLPAAPDPNSEQPVILENSGCGKKVNVRDEHPENSDAKRTKRES</sequence>
<dbReference type="EMBL" id="JAAPAO010000006">
    <property type="protein sequence ID" value="KAF4677875.1"/>
    <property type="molecule type" value="Genomic_DNA"/>
</dbReference>
<dbReference type="InterPro" id="IPR008974">
    <property type="entry name" value="TRAF-like"/>
</dbReference>
<dbReference type="Gene3D" id="3.50.4.10">
    <property type="entry name" value="Hepatocyte Growth Factor"/>
    <property type="match status" value="1"/>
</dbReference>
<proteinExistence type="predicted"/>
<dbReference type="Gene3D" id="2.120.10.80">
    <property type="entry name" value="Kelch-type beta propeller"/>
    <property type="match status" value="1"/>
</dbReference>
<dbReference type="CDD" id="cd01099">
    <property type="entry name" value="PAN_AP_HGF"/>
    <property type="match status" value="1"/>
</dbReference>
<dbReference type="Proteomes" id="UP000591131">
    <property type="component" value="Unassembled WGS sequence"/>
</dbReference>
<keyword evidence="1" id="KW-0175">Coiled coil</keyword>
<dbReference type="InterPro" id="IPR011043">
    <property type="entry name" value="Gal_Oxase/kelch_b-propeller"/>
</dbReference>
<dbReference type="PROSITE" id="PS50144">
    <property type="entry name" value="MATH"/>
    <property type="match status" value="2"/>
</dbReference>
<accession>A0A7J6N207</accession>
<dbReference type="CDD" id="cd00121">
    <property type="entry name" value="MATH"/>
    <property type="match status" value="2"/>
</dbReference>
<feature type="domain" description="MATH" evidence="3">
    <location>
        <begin position="1067"/>
        <end position="1196"/>
    </location>
</feature>